<organism evidence="1 2">
    <name type="scientific">Plutella xylostella</name>
    <name type="common">Diamondback moth</name>
    <name type="synonym">Plutella maculipennis</name>
    <dbReference type="NCBI Taxonomy" id="51655"/>
    <lineage>
        <taxon>Eukaryota</taxon>
        <taxon>Metazoa</taxon>
        <taxon>Ecdysozoa</taxon>
        <taxon>Arthropoda</taxon>
        <taxon>Hexapoda</taxon>
        <taxon>Insecta</taxon>
        <taxon>Pterygota</taxon>
        <taxon>Neoptera</taxon>
        <taxon>Endopterygota</taxon>
        <taxon>Lepidoptera</taxon>
        <taxon>Glossata</taxon>
        <taxon>Ditrysia</taxon>
        <taxon>Yponomeutoidea</taxon>
        <taxon>Plutellidae</taxon>
        <taxon>Plutella</taxon>
    </lineage>
</organism>
<reference evidence="1 2" key="1">
    <citation type="submission" date="2021-06" db="EMBL/GenBank/DDBJ databases">
        <title>A haploid diamondback moth (Plutella xylostella L.) genome assembly resolves 31 chromosomes and identifies a diamide resistance mutation.</title>
        <authorList>
            <person name="Ward C.M."/>
            <person name="Perry K.D."/>
            <person name="Baker G."/>
            <person name="Powis K."/>
            <person name="Heckel D.G."/>
            <person name="Baxter S.W."/>
        </authorList>
    </citation>
    <scope>NUCLEOTIDE SEQUENCE [LARGE SCALE GENOMIC DNA]</scope>
    <source>
        <strain evidence="1 2">LV</strain>
        <tissue evidence="1">Single pupa</tissue>
    </source>
</reference>
<evidence type="ECO:0000313" key="1">
    <source>
        <dbReference type="EMBL" id="KAG7313358.1"/>
    </source>
</evidence>
<dbReference type="EMBL" id="JAHIBW010000001">
    <property type="protein sequence ID" value="KAG7313358.1"/>
    <property type="molecule type" value="Genomic_DNA"/>
</dbReference>
<evidence type="ECO:0000313" key="2">
    <source>
        <dbReference type="Proteomes" id="UP000823941"/>
    </source>
</evidence>
<comment type="caution">
    <text evidence="1">The sequence shown here is derived from an EMBL/GenBank/DDBJ whole genome shotgun (WGS) entry which is preliminary data.</text>
</comment>
<protein>
    <submittedName>
        <fullName evidence="1">Uncharacterized protein</fullName>
    </submittedName>
</protein>
<proteinExistence type="predicted"/>
<name>A0ABQ7R7U8_PLUXY</name>
<sequence length="359" mass="40666">MLVMIKTVQEGRKEVIYQADRKVTLGFKDQVAMHPEDHKAPKVLGRVIDQVECKVKAMDLVVHKVVALIFLEEPKVLEDIFLVVHKELIMARVEHRVLAVSKGQEPIHQTERTASAVHQDQAMGQVEHNLLHLMAPGVLKVWDREEIKALVLEDTGQAVQATFLAVHKELDPTDPRVLKAPVDTDQEVLRVEGLMDLEEFKGQVDIMDHRALEVHRGLVDTDRAVLKAQVMVLTEPRGQEGVLDPVDLDQVDLKAPVVHKEVPATHREVRKALEDTYQGVHKGLEGTHQEAHKVQEDTSRGVHKAQVDTYPEVHKALEDTYPGERKELERIYQEEHKGRVDMCREELKGRAGICQGVHK</sequence>
<accession>A0ABQ7R7U8</accession>
<dbReference type="Proteomes" id="UP000823941">
    <property type="component" value="Chromosome 1"/>
</dbReference>
<gene>
    <name evidence="1" type="ORF">JYU34_000473</name>
</gene>
<keyword evidence="2" id="KW-1185">Reference proteome</keyword>